<dbReference type="InterPro" id="IPR011962">
    <property type="entry name" value="dCTP_deaminase"/>
</dbReference>
<dbReference type="InterPro" id="IPR036157">
    <property type="entry name" value="dUTPase-like_sf"/>
</dbReference>
<accession>A0A0G0LBA0</accession>
<keyword evidence="1" id="KW-0378">Hydrolase</keyword>
<protein>
    <submittedName>
        <fullName evidence="3">Deoxycytidine triphosphate deaminase</fullName>
    </submittedName>
</protein>
<dbReference type="InterPro" id="IPR033704">
    <property type="entry name" value="dUTPase_trimeric"/>
</dbReference>
<dbReference type="CDD" id="cd07557">
    <property type="entry name" value="trimeric_dUTPase"/>
    <property type="match status" value="1"/>
</dbReference>
<dbReference type="GO" id="GO:0008829">
    <property type="term" value="F:dCTP deaminase activity"/>
    <property type="evidence" value="ECO:0007669"/>
    <property type="project" value="InterPro"/>
</dbReference>
<comment type="caution">
    <text evidence="3">The sequence shown here is derived from an EMBL/GenBank/DDBJ whole genome shotgun (WGS) entry which is preliminary data.</text>
</comment>
<evidence type="ECO:0000313" key="4">
    <source>
        <dbReference type="Proteomes" id="UP000034081"/>
    </source>
</evidence>
<evidence type="ECO:0000256" key="2">
    <source>
        <dbReference type="ARBA" id="ARBA00023080"/>
    </source>
</evidence>
<dbReference type="PANTHER" id="PTHR42680:SF3">
    <property type="entry name" value="DCTP DEAMINASE"/>
    <property type="match status" value="1"/>
</dbReference>
<dbReference type="Pfam" id="PF22769">
    <property type="entry name" value="DCD"/>
    <property type="match status" value="1"/>
</dbReference>
<dbReference type="PANTHER" id="PTHR42680">
    <property type="entry name" value="DCTP DEAMINASE"/>
    <property type="match status" value="1"/>
</dbReference>
<evidence type="ECO:0000313" key="3">
    <source>
        <dbReference type="EMBL" id="KKQ85120.1"/>
    </source>
</evidence>
<dbReference type="Gene3D" id="2.70.40.10">
    <property type="match status" value="1"/>
</dbReference>
<reference evidence="3 4" key="1">
    <citation type="journal article" date="2015" name="Nature">
        <title>rRNA introns, odd ribosomes, and small enigmatic genomes across a large radiation of phyla.</title>
        <authorList>
            <person name="Brown C.T."/>
            <person name="Hug L.A."/>
            <person name="Thomas B.C."/>
            <person name="Sharon I."/>
            <person name="Castelle C.J."/>
            <person name="Singh A."/>
            <person name="Wilkins M.J."/>
            <person name="Williams K.H."/>
            <person name="Banfield J.F."/>
        </authorList>
    </citation>
    <scope>NUCLEOTIDE SEQUENCE [LARGE SCALE GENOMIC DNA]</scope>
</reference>
<dbReference type="AlphaFoldDB" id="A0A0G0LBA0"/>
<evidence type="ECO:0000256" key="1">
    <source>
        <dbReference type="ARBA" id="ARBA00022801"/>
    </source>
</evidence>
<proteinExistence type="predicted"/>
<name>A0A0G0LBA0_9BACT</name>
<organism evidence="3 4">
    <name type="scientific">Candidatus Woesebacteria bacterium GW2011_GWB1_38_8</name>
    <dbReference type="NCBI Taxonomy" id="1618570"/>
    <lineage>
        <taxon>Bacteria</taxon>
        <taxon>Candidatus Woeseibacteriota</taxon>
    </lineage>
</organism>
<dbReference type="NCBIfam" id="TIGR02274">
    <property type="entry name" value="dCTP_deam"/>
    <property type="match status" value="1"/>
</dbReference>
<sequence length="214" mass="24638">MSILVKEKILERLYKGDIVFEPGLDIYQLQAHSVDLRLGFTFLVSKDWRLTDRGRVAIQLDYGESSNHFETIELEKGQYFEVLPKEFVVVATLEKIKLPKDIMAVLYPRSSINRRGLSVDLSGIVDAGYEGNLIIPVRNNTSNQVVRVYPGERFCQLVFQDLGEVIKTRDSRWAKKDVVVGILKEKYPTESRLVRLGLISELKKKHPLNIKKKY</sequence>
<dbReference type="Proteomes" id="UP000034081">
    <property type="component" value="Unassembled WGS sequence"/>
</dbReference>
<dbReference type="STRING" id="1618570.UT08_C0010G0047"/>
<dbReference type="GO" id="GO:0006229">
    <property type="term" value="P:dUTP biosynthetic process"/>
    <property type="evidence" value="ECO:0007669"/>
    <property type="project" value="InterPro"/>
</dbReference>
<keyword evidence="2" id="KW-0546">Nucleotide metabolism</keyword>
<gene>
    <name evidence="3" type="ORF">UT08_C0010G0047</name>
</gene>
<dbReference type="EMBL" id="LBVL01000010">
    <property type="protein sequence ID" value="KKQ85120.1"/>
    <property type="molecule type" value="Genomic_DNA"/>
</dbReference>
<dbReference type="SUPFAM" id="SSF51283">
    <property type="entry name" value="dUTPase-like"/>
    <property type="match status" value="1"/>
</dbReference>